<dbReference type="GO" id="GO:0003824">
    <property type="term" value="F:catalytic activity"/>
    <property type="evidence" value="ECO:0007669"/>
    <property type="project" value="InterPro"/>
</dbReference>
<proteinExistence type="predicted"/>
<dbReference type="InterPro" id="IPR043502">
    <property type="entry name" value="DNA/RNA_pol_sf"/>
</dbReference>
<evidence type="ECO:0000259" key="3">
    <source>
        <dbReference type="PROSITE" id="PS50878"/>
    </source>
</evidence>
<feature type="region of interest" description="Disordered" evidence="1">
    <location>
        <begin position="37"/>
        <end position="68"/>
    </location>
</feature>
<reference evidence="5" key="1">
    <citation type="submission" date="2015-02" db="EMBL/GenBank/DDBJ databases">
        <title>Genome sequencing for Strongylocentrotus purpuratus.</title>
        <authorList>
            <person name="Murali S."/>
            <person name="Liu Y."/>
            <person name="Vee V."/>
            <person name="English A."/>
            <person name="Wang M."/>
            <person name="Skinner E."/>
            <person name="Han Y."/>
            <person name="Muzny D.M."/>
            <person name="Worley K.C."/>
            <person name="Gibbs R.A."/>
        </authorList>
    </citation>
    <scope>NUCLEOTIDE SEQUENCE</scope>
</reference>
<evidence type="ECO:0000313" key="4">
    <source>
        <dbReference type="EnsemblMetazoa" id="XP_030834355"/>
    </source>
</evidence>
<dbReference type="CDD" id="cd01650">
    <property type="entry name" value="RT_nLTR_like"/>
    <property type="match status" value="1"/>
</dbReference>
<dbReference type="SUPFAM" id="SSF56672">
    <property type="entry name" value="DNA/RNA polymerases"/>
    <property type="match status" value="1"/>
</dbReference>
<keyword evidence="5" id="KW-1185">Reference proteome</keyword>
<dbReference type="RefSeq" id="XP_030834355.1">
    <property type="nucleotide sequence ID" value="XM_030978495.1"/>
</dbReference>
<dbReference type="InterPro" id="IPR000477">
    <property type="entry name" value="RT_dom"/>
</dbReference>
<dbReference type="GeneID" id="115921229"/>
<keyword evidence="2" id="KW-0732">Signal</keyword>
<dbReference type="KEGG" id="spu:115921229"/>
<dbReference type="InterPro" id="IPR005135">
    <property type="entry name" value="Endo/exonuclease/phosphatase"/>
</dbReference>
<dbReference type="AlphaFoldDB" id="A0A7M7NEF8"/>
<dbReference type="PROSITE" id="PS50878">
    <property type="entry name" value="RT_POL"/>
    <property type="match status" value="1"/>
</dbReference>
<dbReference type="EnsemblMetazoa" id="XM_030978495">
    <property type="protein sequence ID" value="XP_030834355"/>
    <property type="gene ID" value="LOC115921229"/>
</dbReference>
<dbReference type="Pfam" id="PF00078">
    <property type="entry name" value="RVT_1"/>
    <property type="match status" value="1"/>
</dbReference>
<feature type="compositionally biased region" description="Basic residues" evidence="1">
    <location>
        <begin position="53"/>
        <end position="68"/>
    </location>
</feature>
<accession>A0A7M7NEF8</accession>
<protein>
    <recommendedName>
        <fullName evidence="3">Reverse transcriptase domain-containing protein</fullName>
    </recommendedName>
</protein>
<dbReference type="OMA" id="ENLEECA"/>
<reference evidence="4" key="2">
    <citation type="submission" date="2021-01" db="UniProtKB">
        <authorList>
            <consortium name="EnsemblMetazoa"/>
        </authorList>
    </citation>
    <scope>IDENTIFICATION</scope>
</reference>
<dbReference type="Pfam" id="PF14529">
    <property type="entry name" value="Exo_endo_phos_2"/>
    <property type="match status" value="1"/>
</dbReference>
<dbReference type="InterPro" id="IPR036691">
    <property type="entry name" value="Endo/exonu/phosph_ase_sf"/>
</dbReference>
<evidence type="ECO:0000256" key="1">
    <source>
        <dbReference type="SAM" id="MobiDB-lite"/>
    </source>
</evidence>
<feature type="chain" id="PRO_5029535853" description="Reverse transcriptase domain-containing protein" evidence="2">
    <location>
        <begin position="32"/>
        <end position="841"/>
    </location>
</feature>
<feature type="domain" description="Reverse transcriptase" evidence="3">
    <location>
        <begin position="387"/>
        <end position="652"/>
    </location>
</feature>
<sequence>MGTERRRFNLNKAVLIFVTAKLLIGLTDIHAGEKGLQTPASQKDVGASQPKPNSKRNKRHNKENRKCNAKKRDKVKLILTNCQSVRSKAGDIEVLIDSVKPDFICGTELWLDPEVNNSEIFPDNHSIFRKDREQLKTGGGVFQAVKGDLITTHCSELNSDCEILWTETKIKGCRPLLVGVFYRPPNDSNGEAIDHLAQSFTRLGNKINSHNVILTGDFNLPNISWDDHVVSSRSGYSTRAADKLVTLVEELGLTQHVTQPTRIQGNTENILDLIFSNNPEIQLKQENSGVADLQQGEKTVSNDTDKANVLNEQFRSVFTNEPPGLAQSLGNSPYQKIGHLNITRKGVEKLLSTLKTNKAQGPDGIPPWFLKIGAEQLSAPLQDLFQSSINTGIVPQEWRDANVAAIFKKGSRKSAANYRPVSLTSVLSKVMEHIIHSHVMKHLENQHILSDFQHGFRAKRSTETQLILTINDISQELDRNKLVDMAVLDFTKAFDKVPHRRLISKLQYYGLEGEITSWVRSFLMGRTQRVVINGHSSLPASVTSGVPQGTVTGPLWFLLYINDLPNNMACTTRLFADDCLLYTAVSADQDTSVLQKDLRQLESWQDTWLMNFNPTKCCTMTIGKRNPPHHKYNFCNHSLESVSSHPYLGVHISNTLSWNTHTQAATKKAQRIQNVVRRNLWSCNKKVKSTAYLALVRPLLEYASSAWDPSTKQNIKSLERVQRQAARFCISNYSREEGTVTKALKDLGWESLQTRRRNQRLSMLYKMKNGLVDIPLYDYVQLNPRETRGNNQKFLQLRHKARAYQDSFFVSTIKDWNNLPTSIVNSPSLTTFKNNLLKHSQ</sequence>
<dbReference type="OrthoDB" id="10056483at2759"/>
<dbReference type="Gene3D" id="3.60.10.10">
    <property type="entry name" value="Endonuclease/exonuclease/phosphatase"/>
    <property type="match status" value="1"/>
</dbReference>
<dbReference type="PANTHER" id="PTHR33395">
    <property type="entry name" value="TRANSCRIPTASE, PUTATIVE-RELATED-RELATED"/>
    <property type="match status" value="1"/>
</dbReference>
<name>A0A7M7NEF8_STRPU</name>
<evidence type="ECO:0000313" key="5">
    <source>
        <dbReference type="Proteomes" id="UP000007110"/>
    </source>
</evidence>
<dbReference type="InParanoid" id="A0A7M7NEF8"/>
<feature type="signal peptide" evidence="2">
    <location>
        <begin position="1"/>
        <end position="31"/>
    </location>
</feature>
<organism evidence="4 5">
    <name type="scientific">Strongylocentrotus purpuratus</name>
    <name type="common">Purple sea urchin</name>
    <dbReference type="NCBI Taxonomy" id="7668"/>
    <lineage>
        <taxon>Eukaryota</taxon>
        <taxon>Metazoa</taxon>
        <taxon>Echinodermata</taxon>
        <taxon>Eleutherozoa</taxon>
        <taxon>Echinozoa</taxon>
        <taxon>Echinoidea</taxon>
        <taxon>Euechinoidea</taxon>
        <taxon>Echinacea</taxon>
        <taxon>Camarodonta</taxon>
        <taxon>Echinidea</taxon>
        <taxon>Strongylocentrotidae</taxon>
        <taxon>Strongylocentrotus</taxon>
    </lineage>
</organism>
<dbReference type="Proteomes" id="UP000007110">
    <property type="component" value="Unassembled WGS sequence"/>
</dbReference>
<dbReference type="SUPFAM" id="SSF56219">
    <property type="entry name" value="DNase I-like"/>
    <property type="match status" value="1"/>
</dbReference>
<evidence type="ECO:0000256" key="2">
    <source>
        <dbReference type="SAM" id="SignalP"/>
    </source>
</evidence>
<dbReference type="PANTHER" id="PTHR33395:SF22">
    <property type="entry name" value="REVERSE TRANSCRIPTASE DOMAIN-CONTAINING PROTEIN"/>
    <property type="match status" value="1"/>
</dbReference>